<dbReference type="AlphaFoldDB" id="A0A5E4N7A7"/>
<dbReference type="GO" id="GO:0051603">
    <property type="term" value="P:proteolysis involved in protein catabolic process"/>
    <property type="evidence" value="ECO:0007669"/>
    <property type="project" value="TreeGrafter"/>
</dbReference>
<dbReference type="EMBL" id="CABPRJ010001567">
    <property type="protein sequence ID" value="VVC39038.1"/>
    <property type="molecule type" value="Genomic_DNA"/>
</dbReference>
<accession>A0A5E4N7A7</accession>
<dbReference type="InterPro" id="IPR011249">
    <property type="entry name" value="Metalloenz_LuxS/M16"/>
</dbReference>
<dbReference type="GO" id="GO:0043171">
    <property type="term" value="P:peptide catabolic process"/>
    <property type="evidence" value="ECO:0007669"/>
    <property type="project" value="TreeGrafter"/>
</dbReference>
<evidence type="ECO:0000313" key="2">
    <source>
        <dbReference type="EMBL" id="VVC39038.1"/>
    </source>
</evidence>
<proteinExistence type="predicted"/>
<dbReference type="OrthoDB" id="952271at2759"/>
<reference evidence="2 3" key="1">
    <citation type="submission" date="2019-08" db="EMBL/GenBank/DDBJ databases">
        <authorList>
            <person name="Alioto T."/>
            <person name="Alioto T."/>
            <person name="Gomez Garrido J."/>
        </authorList>
    </citation>
    <scope>NUCLEOTIDE SEQUENCE [LARGE SCALE GENOMIC DNA]</scope>
</reference>
<dbReference type="PANTHER" id="PTHR43690">
    <property type="entry name" value="NARDILYSIN"/>
    <property type="match status" value="1"/>
</dbReference>
<evidence type="ECO:0000256" key="1">
    <source>
        <dbReference type="ARBA" id="ARBA00022723"/>
    </source>
</evidence>
<keyword evidence="1" id="KW-0479">Metal-binding</keyword>
<dbReference type="GO" id="GO:0046872">
    <property type="term" value="F:metal ion binding"/>
    <property type="evidence" value="ECO:0007669"/>
    <property type="project" value="UniProtKB-KW"/>
</dbReference>
<sequence>MSNEEFEKYKDSLAVILFEKPKGSMEQAAVYQLEIDKQNYNFNRAEIESEALKSINKMDIIQFYADQISQFGPKRHKLAVHIKSSLKITNENNQFSQSDNSLGANNSTIIMDITDFKKKHRLYSLPIPFIPVGYKTFF</sequence>
<organism evidence="2 3">
    <name type="scientific">Cinara cedri</name>
    <dbReference type="NCBI Taxonomy" id="506608"/>
    <lineage>
        <taxon>Eukaryota</taxon>
        <taxon>Metazoa</taxon>
        <taxon>Ecdysozoa</taxon>
        <taxon>Arthropoda</taxon>
        <taxon>Hexapoda</taxon>
        <taxon>Insecta</taxon>
        <taxon>Pterygota</taxon>
        <taxon>Neoptera</taxon>
        <taxon>Paraneoptera</taxon>
        <taxon>Hemiptera</taxon>
        <taxon>Sternorrhyncha</taxon>
        <taxon>Aphidomorpha</taxon>
        <taxon>Aphidoidea</taxon>
        <taxon>Aphididae</taxon>
        <taxon>Lachninae</taxon>
        <taxon>Cinara</taxon>
    </lineage>
</organism>
<name>A0A5E4N7A7_9HEMI</name>
<dbReference type="PANTHER" id="PTHR43690:SF18">
    <property type="entry name" value="INSULIN-DEGRADING ENZYME-RELATED"/>
    <property type="match status" value="1"/>
</dbReference>
<protein>
    <submittedName>
        <fullName evidence="2">Metalloenzyme, LuxS/M16 peptidase-like</fullName>
    </submittedName>
</protein>
<evidence type="ECO:0000313" key="3">
    <source>
        <dbReference type="Proteomes" id="UP000325440"/>
    </source>
</evidence>
<keyword evidence="3" id="KW-1185">Reference proteome</keyword>
<gene>
    <name evidence="2" type="ORF">CINCED_3A025016</name>
</gene>
<dbReference type="Proteomes" id="UP000325440">
    <property type="component" value="Unassembled WGS sequence"/>
</dbReference>
<dbReference type="GO" id="GO:0004222">
    <property type="term" value="F:metalloendopeptidase activity"/>
    <property type="evidence" value="ECO:0007669"/>
    <property type="project" value="TreeGrafter"/>
</dbReference>
<dbReference type="SUPFAM" id="SSF63411">
    <property type="entry name" value="LuxS/MPP-like metallohydrolase"/>
    <property type="match status" value="1"/>
</dbReference>
<dbReference type="GO" id="GO:0005829">
    <property type="term" value="C:cytosol"/>
    <property type="evidence" value="ECO:0007669"/>
    <property type="project" value="TreeGrafter"/>
</dbReference>
<dbReference type="Gene3D" id="3.30.830.10">
    <property type="entry name" value="Metalloenzyme, LuxS/M16 peptidase-like"/>
    <property type="match status" value="1"/>
</dbReference>
<dbReference type="InterPro" id="IPR050626">
    <property type="entry name" value="Peptidase_M16"/>
</dbReference>
<dbReference type="GO" id="GO:0005739">
    <property type="term" value="C:mitochondrion"/>
    <property type="evidence" value="ECO:0007669"/>
    <property type="project" value="TreeGrafter"/>
</dbReference>